<feature type="transmembrane region" description="Helical" evidence="7">
    <location>
        <begin position="45"/>
        <end position="67"/>
    </location>
</feature>
<evidence type="ECO:0000256" key="7">
    <source>
        <dbReference type="SAM" id="Phobius"/>
    </source>
</evidence>
<protein>
    <submittedName>
        <fullName evidence="8">EscS/YscS/HrcS family type III secretion system export apparatus protein</fullName>
    </submittedName>
</protein>
<dbReference type="AlphaFoldDB" id="A0A370X3H8"/>
<evidence type="ECO:0000313" key="8">
    <source>
        <dbReference type="EMBL" id="RDS82785.1"/>
    </source>
</evidence>
<comment type="subcellular location">
    <subcellularLocation>
        <location evidence="1">Cell membrane</location>
        <topology evidence="1">Multi-pass membrane protein</topology>
    </subcellularLocation>
</comment>
<reference evidence="8 9" key="1">
    <citation type="submission" date="2018-07" db="EMBL/GenBank/DDBJ databases">
        <title>Dyella monticola sp. nov. and Dyella psychrodurans sp. nov. isolated from monsoon evergreen broad-leaved forest soil of Dinghu Mountain, China.</title>
        <authorList>
            <person name="Gao Z."/>
            <person name="Qiu L."/>
        </authorList>
    </citation>
    <scope>NUCLEOTIDE SEQUENCE [LARGE SCALE GENOMIC DNA]</scope>
    <source>
        <strain evidence="8 9">4G-K06</strain>
    </source>
</reference>
<dbReference type="PANTHER" id="PTHR34040">
    <property type="entry name" value="FLAGELLAR BIOSYNTHETIC PROTEIN FLIQ"/>
    <property type="match status" value="1"/>
</dbReference>
<dbReference type="GO" id="GO:0009306">
    <property type="term" value="P:protein secretion"/>
    <property type="evidence" value="ECO:0007669"/>
    <property type="project" value="InterPro"/>
</dbReference>
<evidence type="ECO:0000256" key="1">
    <source>
        <dbReference type="ARBA" id="ARBA00004651"/>
    </source>
</evidence>
<dbReference type="RefSeq" id="WP_115494696.1">
    <property type="nucleotide sequence ID" value="NZ_QRBE01000003.1"/>
</dbReference>
<dbReference type="Proteomes" id="UP000254258">
    <property type="component" value="Unassembled WGS sequence"/>
</dbReference>
<name>A0A370X3H8_9GAMM</name>
<gene>
    <name evidence="8" type="ORF">DWU98_06435</name>
</gene>
<evidence type="ECO:0000256" key="2">
    <source>
        <dbReference type="ARBA" id="ARBA00006156"/>
    </source>
</evidence>
<evidence type="ECO:0000256" key="4">
    <source>
        <dbReference type="ARBA" id="ARBA00022692"/>
    </source>
</evidence>
<accession>A0A370X3H8</accession>
<evidence type="ECO:0000256" key="5">
    <source>
        <dbReference type="ARBA" id="ARBA00022989"/>
    </source>
</evidence>
<keyword evidence="9" id="KW-1185">Reference proteome</keyword>
<sequence length="89" mass="9641">MSELEVIHQAFRVILFATAPALLAALVVGVFVGLLQSALQVQDQAIAYVLKLAVVCLILLMMSRWLLQTLDQLFGAIYLLVPGMKAGSI</sequence>
<proteinExistence type="inferred from homology"/>
<dbReference type="InterPro" id="IPR002191">
    <property type="entry name" value="Bac_export_3"/>
</dbReference>
<dbReference type="EMBL" id="QRBE01000003">
    <property type="protein sequence ID" value="RDS82785.1"/>
    <property type="molecule type" value="Genomic_DNA"/>
</dbReference>
<evidence type="ECO:0000256" key="6">
    <source>
        <dbReference type="ARBA" id="ARBA00023136"/>
    </source>
</evidence>
<dbReference type="PRINTS" id="PR00952">
    <property type="entry name" value="TYPE3IMQPROT"/>
</dbReference>
<keyword evidence="4 7" id="KW-0812">Transmembrane</keyword>
<dbReference type="GO" id="GO:0005886">
    <property type="term" value="C:plasma membrane"/>
    <property type="evidence" value="ECO:0007669"/>
    <property type="project" value="UniProtKB-SubCell"/>
</dbReference>
<keyword evidence="5 7" id="KW-1133">Transmembrane helix</keyword>
<dbReference type="Pfam" id="PF01313">
    <property type="entry name" value="Bac_export_3"/>
    <property type="match status" value="1"/>
</dbReference>
<keyword evidence="6 7" id="KW-0472">Membrane</keyword>
<dbReference type="PANTHER" id="PTHR34040:SF2">
    <property type="entry name" value="FLAGELLAR BIOSYNTHETIC PROTEIN FLIQ"/>
    <property type="match status" value="1"/>
</dbReference>
<keyword evidence="3" id="KW-1003">Cell membrane</keyword>
<comment type="caution">
    <text evidence="8">The sequence shown here is derived from an EMBL/GenBank/DDBJ whole genome shotgun (WGS) entry which is preliminary data.</text>
</comment>
<evidence type="ECO:0000313" key="9">
    <source>
        <dbReference type="Proteomes" id="UP000254258"/>
    </source>
</evidence>
<organism evidence="8 9">
    <name type="scientific">Dyella monticola</name>
    <dbReference type="NCBI Taxonomy" id="1927958"/>
    <lineage>
        <taxon>Bacteria</taxon>
        <taxon>Pseudomonadati</taxon>
        <taxon>Pseudomonadota</taxon>
        <taxon>Gammaproteobacteria</taxon>
        <taxon>Lysobacterales</taxon>
        <taxon>Rhodanobacteraceae</taxon>
        <taxon>Dyella</taxon>
    </lineage>
</organism>
<feature type="transmembrane region" description="Helical" evidence="7">
    <location>
        <begin position="12"/>
        <end position="39"/>
    </location>
</feature>
<evidence type="ECO:0000256" key="3">
    <source>
        <dbReference type="ARBA" id="ARBA00022475"/>
    </source>
</evidence>
<comment type="similarity">
    <text evidence="2">Belongs to the FliQ/MopD/SpaQ family.</text>
</comment>